<proteinExistence type="predicted"/>
<dbReference type="EMBL" id="BAABBN010000007">
    <property type="protein sequence ID" value="GAA3929888.1"/>
    <property type="molecule type" value="Genomic_DNA"/>
</dbReference>
<dbReference type="InterPro" id="IPR016896">
    <property type="entry name" value="DUF2860"/>
</dbReference>
<evidence type="ECO:0000313" key="3">
    <source>
        <dbReference type="Proteomes" id="UP001501565"/>
    </source>
</evidence>
<feature type="signal peptide" evidence="1">
    <location>
        <begin position="1"/>
        <end position="23"/>
    </location>
</feature>
<keyword evidence="3" id="KW-1185">Reference proteome</keyword>
<evidence type="ECO:0000256" key="1">
    <source>
        <dbReference type="SAM" id="SignalP"/>
    </source>
</evidence>
<protein>
    <submittedName>
        <fullName evidence="2">DUF2860 family protein</fullName>
    </submittedName>
</protein>
<dbReference type="PIRSF" id="PIRSF028696">
    <property type="entry name" value="UCP028696"/>
    <property type="match status" value="1"/>
</dbReference>
<gene>
    <name evidence="2" type="ORF">GCM10022277_28160</name>
</gene>
<reference evidence="3" key="1">
    <citation type="journal article" date="2019" name="Int. J. Syst. Evol. Microbiol.">
        <title>The Global Catalogue of Microorganisms (GCM) 10K type strain sequencing project: providing services to taxonomists for standard genome sequencing and annotation.</title>
        <authorList>
            <consortium name="The Broad Institute Genomics Platform"/>
            <consortium name="The Broad Institute Genome Sequencing Center for Infectious Disease"/>
            <person name="Wu L."/>
            <person name="Ma J."/>
        </authorList>
    </citation>
    <scope>NUCLEOTIDE SEQUENCE [LARGE SCALE GENOMIC DNA]</scope>
    <source>
        <strain evidence="3">JCM 17551</strain>
    </source>
</reference>
<comment type="caution">
    <text evidence="2">The sequence shown here is derived from an EMBL/GenBank/DDBJ whole genome shotgun (WGS) entry which is preliminary data.</text>
</comment>
<dbReference type="Proteomes" id="UP001501565">
    <property type="component" value="Unassembled WGS sequence"/>
</dbReference>
<sequence>MNFKLVFPAFGLLSVFATGAAFSAPLQPIPKESGFGGFITLGASATQFSSNTVSGTDMGDVAQENIDSLDEGPDSESDVSGFFTGELTYTFAESRTQLFFGNSLEDLVRYDFTFQAGARQELAGNGIVYGAFLFSAIPTSVYADPYQTGVDRDETDRNSNGGRIGWQGIGGSNFGVELSHRTIELDDEESGQAFVDGGGLTTDEQDLLNREGSQTNVKLSYIHTLSPGNLLVPAIQYVNFDLDGEAMAGDRVGGELAYIRNTQQYSLIVTMSYSHRNHDEENPIWSEEEEVDNFGGSIVGTYHAPFGWKGWSAVASVAAGESDSDINFYDADIITGSVGMLYRF</sequence>
<dbReference type="RefSeq" id="WP_344799187.1">
    <property type="nucleotide sequence ID" value="NZ_BAABBN010000007.1"/>
</dbReference>
<accession>A0ABP7MU14</accession>
<dbReference type="Pfam" id="PF11059">
    <property type="entry name" value="DUF2860"/>
    <property type="match status" value="1"/>
</dbReference>
<name>A0ABP7MU14_9GAMM</name>
<feature type="chain" id="PRO_5045630038" evidence="1">
    <location>
        <begin position="24"/>
        <end position="344"/>
    </location>
</feature>
<evidence type="ECO:0000313" key="2">
    <source>
        <dbReference type="EMBL" id="GAA3929888.1"/>
    </source>
</evidence>
<organism evidence="2 3">
    <name type="scientific">Litoribacillus peritrichatus</name>
    <dbReference type="NCBI Taxonomy" id="718191"/>
    <lineage>
        <taxon>Bacteria</taxon>
        <taxon>Pseudomonadati</taxon>
        <taxon>Pseudomonadota</taxon>
        <taxon>Gammaproteobacteria</taxon>
        <taxon>Oceanospirillales</taxon>
        <taxon>Oceanospirillaceae</taxon>
        <taxon>Litoribacillus</taxon>
    </lineage>
</organism>
<keyword evidence="1" id="KW-0732">Signal</keyword>